<proteinExistence type="predicted"/>
<dbReference type="KEGG" id="dge:Dgeo_2946"/>
<organism evidence="1 2">
    <name type="scientific">Deinococcus geothermalis (strain DSM 11300 / CIP 105573 / AG-3a)</name>
    <dbReference type="NCBI Taxonomy" id="319795"/>
    <lineage>
        <taxon>Bacteria</taxon>
        <taxon>Thermotogati</taxon>
        <taxon>Deinococcota</taxon>
        <taxon>Deinococci</taxon>
        <taxon>Deinococcales</taxon>
        <taxon>Deinococcaceae</taxon>
        <taxon>Deinococcus</taxon>
    </lineage>
</organism>
<name>A8ZR80_DEIGD</name>
<keyword evidence="1" id="KW-0614">Plasmid</keyword>
<dbReference type="EMBL" id="CP000856">
    <property type="protein sequence ID" value="ABW34989.1"/>
    <property type="molecule type" value="Genomic_DNA"/>
</dbReference>
<reference evidence="1" key="1">
    <citation type="submission" date="2007-10" db="EMBL/GenBank/DDBJ databases">
        <title>Complete sequence of Plasmid2 pDGEO02 of Deinococcus geothermalis DSM 11300.</title>
        <authorList>
            <consortium name="US DOE Joint Genome Institute"/>
            <person name="Copeland A."/>
            <person name="Lucas S."/>
            <person name="Lapidus A."/>
            <person name="Barry K."/>
            <person name="Detter J.C."/>
            <person name="Glavina del Rio T."/>
            <person name="Hammon N."/>
            <person name="Israni S."/>
            <person name="Dalin E."/>
            <person name="Tice H."/>
            <person name="Pitluck S."/>
            <person name="Brettin T."/>
            <person name="Bruce D."/>
            <person name="Han C."/>
            <person name="Tapia R."/>
            <person name="Saunders E."/>
            <person name="Gilna P."/>
            <person name="Schmutz J."/>
            <person name="Larimer F."/>
            <person name="Land M."/>
            <person name="Hauser L."/>
            <person name="Kyrpides N."/>
            <person name="Kim E."/>
            <person name="Daly M.J."/>
            <person name="Fredrickson J.K."/>
            <person name="Makarova K.S."/>
            <person name="Gaidamakova E.K."/>
            <person name="Zhai M."/>
            <person name="Richardson P."/>
        </authorList>
    </citation>
    <scope>NUCLEOTIDE SEQUENCE [LARGE SCALE GENOMIC DNA]</scope>
    <source>
        <strain evidence="1">DSM 11300</strain>
        <plasmid evidence="1">pDGEO02</plasmid>
    </source>
</reference>
<dbReference type="Proteomes" id="UP000002431">
    <property type="component" value="Plasmid pDGEO02"/>
</dbReference>
<geneLocation type="plasmid" evidence="1 2">
    <name>pDGEO02</name>
</geneLocation>
<sequence length="341" mass="38455">MSRTARECIMSKNTQQDRSSQGVAQTFLSTRLTLKTKTQEAWSRYVPSDEVMQIRQTVQVETLGLTEGQVRNWAQYLQDLLENHGSPEEVNATKEILARSVLPVTAVVALRNHWRFSTPSAAFNAFWTESMQAVTRFKPASGRLRFAAFMESTLSMRAEAVAEDAEGGERKLLERIDSIKAWIEEFGFTPSVTAKELFERLQAFLTEEEFEHQYFTTVRRVENALEALRIRGAGNLLSIDFTGDDEDETGRLADTLMVDEEVVARNRLRKEVSPVLAELEVAGLLEEVMALPEGTLHELLECAAKAKDDAWLEPMALVFGLSKSFVKEVVRIALPFFKNAV</sequence>
<gene>
    <name evidence="1" type="ORF">Dgeo_2946</name>
</gene>
<keyword evidence="2" id="KW-1185">Reference proteome</keyword>
<dbReference type="AlphaFoldDB" id="A8ZR80"/>
<evidence type="ECO:0000313" key="1">
    <source>
        <dbReference type="EMBL" id="ABW34989.1"/>
    </source>
</evidence>
<dbReference type="HOGENOM" id="CLU_813099_0_0_0"/>
<accession>A8ZR80</accession>
<evidence type="ECO:0000313" key="2">
    <source>
        <dbReference type="Proteomes" id="UP000002431"/>
    </source>
</evidence>
<protein>
    <submittedName>
        <fullName evidence="1">Uncharacterized protein</fullName>
    </submittedName>
</protein>